<evidence type="ECO:0000313" key="2">
    <source>
        <dbReference type="EMBL" id="WAV90854.1"/>
    </source>
</evidence>
<evidence type="ECO:0000256" key="1">
    <source>
        <dbReference type="SAM" id="MobiDB-lite"/>
    </source>
</evidence>
<dbReference type="RefSeq" id="WP_269315769.1">
    <property type="nucleotide sequence ID" value="NZ_CP098251.1"/>
</dbReference>
<dbReference type="Proteomes" id="UP001164819">
    <property type="component" value="Chromosome"/>
</dbReference>
<name>A0A9E9NT48_9BURK</name>
<dbReference type="AlphaFoldDB" id="A0A9E9NT48"/>
<sequence length="74" mass="8441">MQTKTDWISNGSSSRDLRAKAATDAKTHNDAQKLLGHRDSKTTAIYRRDKNEAVMPLDENNLFSLEKRSSEKMM</sequence>
<feature type="compositionally biased region" description="Basic and acidic residues" evidence="1">
    <location>
        <begin position="15"/>
        <end position="28"/>
    </location>
</feature>
<reference evidence="2" key="1">
    <citation type="journal article" date="2022" name="Front. Microbiol.">
        <title>New perspectives on an old grouping: The genomic and phenotypic variability of Oxalobacter formigenes and the implications for calcium oxalate stone prevention.</title>
        <authorList>
            <person name="Chmiel J.A."/>
            <person name="Carr C."/>
            <person name="Stuivenberg G.A."/>
            <person name="Venema R."/>
            <person name="Chanyi R.M."/>
            <person name="Al K.F."/>
            <person name="Giguere D."/>
            <person name="Say H."/>
            <person name="Akouris P.P."/>
            <person name="Dominguez Romero S.A."/>
            <person name="Kwong A."/>
            <person name="Tai V."/>
            <person name="Koval S.F."/>
            <person name="Razvi H."/>
            <person name="Bjazevic J."/>
            <person name="Burton J.P."/>
        </authorList>
    </citation>
    <scope>NUCLEOTIDE SEQUENCE</scope>
    <source>
        <strain evidence="2">OxK</strain>
    </source>
</reference>
<organism evidence="2">
    <name type="scientific">Oxalobacter aliiformigenes</name>
    <dbReference type="NCBI Taxonomy" id="2946593"/>
    <lineage>
        <taxon>Bacteria</taxon>
        <taxon>Pseudomonadati</taxon>
        <taxon>Pseudomonadota</taxon>
        <taxon>Betaproteobacteria</taxon>
        <taxon>Burkholderiales</taxon>
        <taxon>Oxalobacteraceae</taxon>
        <taxon>Oxalobacter</taxon>
    </lineage>
</organism>
<proteinExistence type="predicted"/>
<feature type="region of interest" description="Disordered" evidence="1">
    <location>
        <begin position="1"/>
        <end position="28"/>
    </location>
</feature>
<dbReference type="EMBL" id="CP098251">
    <property type="protein sequence ID" value="WAV90854.1"/>
    <property type="molecule type" value="Genomic_DNA"/>
</dbReference>
<protein>
    <recommendedName>
        <fullName evidence="3">Tyr recombinase domain-containing protein</fullName>
    </recommendedName>
</protein>
<evidence type="ECO:0008006" key="3">
    <source>
        <dbReference type="Google" id="ProtNLM"/>
    </source>
</evidence>
<accession>A0A9E9NT48</accession>
<gene>
    <name evidence="2" type="ORF">NB646_08450</name>
</gene>
<feature type="compositionally biased region" description="Polar residues" evidence="1">
    <location>
        <begin position="1"/>
        <end position="14"/>
    </location>
</feature>